<dbReference type="InterPro" id="IPR029058">
    <property type="entry name" value="AB_hydrolase_fold"/>
</dbReference>
<dbReference type="Pfam" id="PF00756">
    <property type="entry name" value="Esterase"/>
    <property type="match status" value="1"/>
</dbReference>
<feature type="active site" description="Charge relay system" evidence="7">
    <location>
        <position position="269"/>
    </location>
</feature>
<feature type="active site" description="Charge relay system" evidence="7">
    <location>
        <position position="237"/>
    </location>
</feature>
<sequence>MSDVKASGDVPGLEVLAHHACFDGSLRFVRHHSDALGVPATFGVFLPKEALAGQKVPVIHVLAGLTATQETFLIKANALRFAAEHGIALVAPDTSPRHTGIEGEDDVYDLGSGAGFYIDATSAPWSRHYRMETYVGEELPALTERLYALDGARRGIMGHSMGGMGALIQALKYPGRWKTVSAFAPICHPSTIPWGQKAFDAYFGGDPAKWQSCDPTLLLRSGHTHPSTILVDQGLMDQYLADLCPDALEGAAKEGKQALELRRHAAYDHSYWFVQSFIADHLTHHARGLSA</sequence>
<dbReference type="PANTHER" id="PTHR10061">
    <property type="entry name" value="S-FORMYLGLUTATHIONE HYDROLASE"/>
    <property type="match status" value="1"/>
</dbReference>
<comment type="function">
    <text evidence="8">Serine hydrolase involved in the detoxification of formaldehyde.</text>
</comment>
<evidence type="ECO:0000313" key="9">
    <source>
        <dbReference type="EMBL" id="KXV45702.1"/>
    </source>
</evidence>
<evidence type="ECO:0000256" key="7">
    <source>
        <dbReference type="PIRSR" id="PIRSR614186-1"/>
    </source>
</evidence>
<dbReference type="InterPro" id="IPR000801">
    <property type="entry name" value="Esterase-like"/>
</dbReference>
<gene>
    <name evidence="9" type="ORF">AD945_15965</name>
</gene>
<dbReference type="GO" id="GO:0052689">
    <property type="term" value="F:carboxylic ester hydrolase activity"/>
    <property type="evidence" value="ECO:0007669"/>
    <property type="project" value="UniProtKB-KW"/>
</dbReference>
<dbReference type="GO" id="GO:0018738">
    <property type="term" value="F:S-formylglutathione hydrolase activity"/>
    <property type="evidence" value="ECO:0007669"/>
    <property type="project" value="UniProtKB-UniRule"/>
</dbReference>
<comment type="caution">
    <text evidence="9">The sequence shown here is derived from an EMBL/GenBank/DDBJ whole genome shotgun (WGS) entry which is preliminary data.</text>
</comment>
<accession>A0A149TDW2</accession>
<keyword evidence="3 8" id="KW-0719">Serine esterase</keyword>
<dbReference type="GO" id="GO:0005829">
    <property type="term" value="C:cytosol"/>
    <property type="evidence" value="ECO:0007669"/>
    <property type="project" value="TreeGrafter"/>
</dbReference>
<dbReference type="Proteomes" id="UP000075636">
    <property type="component" value="Unassembled WGS sequence"/>
</dbReference>
<evidence type="ECO:0000256" key="2">
    <source>
        <dbReference type="ARBA" id="ARBA00012479"/>
    </source>
</evidence>
<evidence type="ECO:0000256" key="6">
    <source>
        <dbReference type="NCBIfam" id="TIGR02821"/>
    </source>
</evidence>
<dbReference type="InterPro" id="IPR014186">
    <property type="entry name" value="S-formylglutathione_hydrol"/>
</dbReference>
<dbReference type="NCBIfam" id="TIGR02821">
    <property type="entry name" value="fghA_ester_D"/>
    <property type="match status" value="1"/>
</dbReference>
<dbReference type="SUPFAM" id="SSF53474">
    <property type="entry name" value="alpha/beta-Hydrolases"/>
    <property type="match status" value="1"/>
</dbReference>
<dbReference type="PATRIC" id="fig|318683.6.peg.88"/>
<evidence type="ECO:0000256" key="5">
    <source>
        <dbReference type="ARBA" id="ARBA00047590"/>
    </source>
</evidence>
<name>A0A149TDW2_9PROT</name>
<dbReference type="PANTHER" id="PTHR10061:SF0">
    <property type="entry name" value="S-FORMYLGLUTATHIONE HYDROLASE"/>
    <property type="match status" value="1"/>
</dbReference>
<reference evidence="9 10" key="1">
    <citation type="submission" date="2015-06" db="EMBL/GenBank/DDBJ databases">
        <title>Improved classification and identification of acetic acid bacteria using matrix-assisted laser desorption/ionization time-of-flight mass spectrometry; Gluconobacter nephelii and Gluconobacter uchimurae are later heterotypic synonyms of Gluconobacter japonicus and Gluconobacter oxydans, respectively.</title>
        <authorList>
            <person name="Li L."/>
            <person name="Cleenwerck I."/>
            <person name="De Vuyst L."/>
            <person name="Vandamme P."/>
        </authorList>
    </citation>
    <scope>NUCLEOTIDE SEQUENCE [LARGE SCALE GENOMIC DNA]</scope>
    <source>
        <strain evidence="9 10">LMG 1768</strain>
    </source>
</reference>
<dbReference type="EMBL" id="LHZR01000114">
    <property type="protein sequence ID" value="KXV45702.1"/>
    <property type="molecule type" value="Genomic_DNA"/>
</dbReference>
<dbReference type="EC" id="3.1.2.12" evidence="2 6"/>
<dbReference type="RefSeq" id="WP_062110365.1">
    <property type="nucleotide sequence ID" value="NZ_LHZR01000114.1"/>
</dbReference>
<dbReference type="AlphaFoldDB" id="A0A149TDW2"/>
<evidence type="ECO:0000256" key="8">
    <source>
        <dbReference type="RuleBase" id="RU363068"/>
    </source>
</evidence>
<dbReference type="GO" id="GO:0046294">
    <property type="term" value="P:formaldehyde catabolic process"/>
    <property type="evidence" value="ECO:0007669"/>
    <property type="project" value="InterPro"/>
</dbReference>
<protein>
    <recommendedName>
        <fullName evidence="2 6">S-formylglutathione hydrolase</fullName>
        <ecNumber evidence="2 6">3.1.2.12</ecNumber>
    </recommendedName>
</protein>
<evidence type="ECO:0000313" key="10">
    <source>
        <dbReference type="Proteomes" id="UP000075636"/>
    </source>
</evidence>
<proteinExistence type="inferred from homology"/>
<evidence type="ECO:0000256" key="3">
    <source>
        <dbReference type="ARBA" id="ARBA00022487"/>
    </source>
</evidence>
<comment type="catalytic activity">
    <reaction evidence="5 8">
        <text>S-formylglutathione + H2O = formate + glutathione + H(+)</text>
        <dbReference type="Rhea" id="RHEA:14961"/>
        <dbReference type="ChEBI" id="CHEBI:15377"/>
        <dbReference type="ChEBI" id="CHEBI:15378"/>
        <dbReference type="ChEBI" id="CHEBI:15740"/>
        <dbReference type="ChEBI" id="CHEBI:57688"/>
        <dbReference type="ChEBI" id="CHEBI:57925"/>
        <dbReference type="EC" id="3.1.2.12"/>
    </reaction>
</comment>
<dbReference type="Gene3D" id="3.40.50.1820">
    <property type="entry name" value="alpha/beta hydrolase"/>
    <property type="match status" value="1"/>
</dbReference>
<evidence type="ECO:0000256" key="1">
    <source>
        <dbReference type="ARBA" id="ARBA00005622"/>
    </source>
</evidence>
<feature type="active site" description="Charge relay system" evidence="7">
    <location>
        <position position="160"/>
    </location>
</feature>
<comment type="similarity">
    <text evidence="1 8">Belongs to the esterase D family.</text>
</comment>
<dbReference type="STRING" id="318683.A0U94_04205"/>
<organism evidence="9 10">
    <name type="scientific">Gluconobacter albidus</name>
    <dbReference type="NCBI Taxonomy" id="318683"/>
    <lineage>
        <taxon>Bacteria</taxon>
        <taxon>Pseudomonadati</taxon>
        <taxon>Pseudomonadota</taxon>
        <taxon>Alphaproteobacteria</taxon>
        <taxon>Acetobacterales</taxon>
        <taxon>Acetobacteraceae</taxon>
        <taxon>Gluconobacter</taxon>
    </lineage>
</organism>
<keyword evidence="4 8" id="KW-0378">Hydrolase</keyword>
<evidence type="ECO:0000256" key="4">
    <source>
        <dbReference type="ARBA" id="ARBA00022801"/>
    </source>
</evidence>